<sequence>MANTKKFPPSLFSSVTASSPHQVQILYQIKVQQDKNEPYVGVDIGSGGGGGGGGGGQGRGRNTNDENGGGSGYGEGEGSTGYGGNYRTGRVSENSSPVDEASKNGEKQP</sequence>
<accession>A0ABQ7V2B4</accession>
<feature type="compositionally biased region" description="Gly residues" evidence="1">
    <location>
        <begin position="44"/>
        <end position="59"/>
    </location>
</feature>
<feature type="region of interest" description="Disordered" evidence="1">
    <location>
        <begin position="1"/>
        <end position="20"/>
    </location>
</feature>
<keyword evidence="3" id="KW-1185">Reference proteome</keyword>
<feature type="compositionally biased region" description="Polar residues" evidence="1">
    <location>
        <begin position="11"/>
        <end position="20"/>
    </location>
</feature>
<feature type="compositionally biased region" description="Basic and acidic residues" evidence="1">
    <location>
        <begin position="100"/>
        <end position="109"/>
    </location>
</feature>
<reference evidence="2 3" key="1">
    <citation type="journal article" date="2021" name="bioRxiv">
        <title>Chromosome-scale and haplotype-resolved genome assembly of a tetraploid potato cultivar.</title>
        <authorList>
            <person name="Sun H."/>
            <person name="Jiao W.-B."/>
            <person name="Krause K."/>
            <person name="Campoy J.A."/>
            <person name="Goel M."/>
            <person name="Folz-Donahue K."/>
            <person name="Kukat C."/>
            <person name="Huettel B."/>
            <person name="Schneeberger K."/>
        </authorList>
    </citation>
    <scope>NUCLEOTIDE SEQUENCE [LARGE SCALE GENOMIC DNA]</scope>
    <source>
        <strain evidence="2">SolTubOtavaFocal</strain>
        <tissue evidence="2">Leaves</tissue>
    </source>
</reference>
<feature type="region of interest" description="Disordered" evidence="1">
    <location>
        <begin position="34"/>
        <end position="109"/>
    </location>
</feature>
<feature type="compositionally biased region" description="Gly residues" evidence="1">
    <location>
        <begin position="67"/>
        <end position="86"/>
    </location>
</feature>
<name>A0ABQ7V2B4_SOLTU</name>
<evidence type="ECO:0000313" key="3">
    <source>
        <dbReference type="Proteomes" id="UP000826656"/>
    </source>
</evidence>
<dbReference type="Proteomes" id="UP000826656">
    <property type="component" value="Unassembled WGS sequence"/>
</dbReference>
<organism evidence="2 3">
    <name type="scientific">Solanum tuberosum</name>
    <name type="common">Potato</name>
    <dbReference type="NCBI Taxonomy" id="4113"/>
    <lineage>
        <taxon>Eukaryota</taxon>
        <taxon>Viridiplantae</taxon>
        <taxon>Streptophyta</taxon>
        <taxon>Embryophyta</taxon>
        <taxon>Tracheophyta</taxon>
        <taxon>Spermatophyta</taxon>
        <taxon>Magnoliopsida</taxon>
        <taxon>eudicotyledons</taxon>
        <taxon>Gunneridae</taxon>
        <taxon>Pentapetalae</taxon>
        <taxon>asterids</taxon>
        <taxon>lamiids</taxon>
        <taxon>Solanales</taxon>
        <taxon>Solanaceae</taxon>
        <taxon>Solanoideae</taxon>
        <taxon>Solaneae</taxon>
        <taxon>Solanum</taxon>
    </lineage>
</organism>
<proteinExistence type="predicted"/>
<evidence type="ECO:0000256" key="1">
    <source>
        <dbReference type="SAM" id="MobiDB-lite"/>
    </source>
</evidence>
<evidence type="ECO:0000313" key="2">
    <source>
        <dbReference type="EMBL" id="KAH0758216.1"/>
    </source>
</evidence>
<comment type="caution">
    <text evidence="2">The sequence shown here is derived from an EMBL/GenBank/DDBJ whole genome shotgun (WGS) entry which is preliminary data.</text>
</comment>
<dbReference type="EMBL" id="JAIVGD010000015">
    <property type="protein sequence ID" value="KAH0758216.1"/>
    <property type="molecule type" value="Genomic_DNA"/>
</dbReference>
<protein>
    <submittedName>
        <fullName evidence="2">Uncharacterized protein</fullName>
    </submittedName>
</protein>
<gene>
    <name evidence="2" type="ORF">KY290_021709</name>
</gene>